<dbReference type="OrthoDB" id="2483160at2"/>
<evidence type="ECO:0000259" key="2">
    <source>
        <dbReference type="Pfam" id="PF18157"/>
    </source>
</evidence>
<evidence type="ECO:0000259" key="1">
    <source>
        <dbReference type="Pfam" id="PF13111"/>
    </source>
</evidence>
<dbReference type="Pfam" id="PF18157">
    <property type="entry name" value="MID_pPIWI_RE"/>
    <property type="match status" value="1"/>
</dbReference>
<dbReference type="RefSeq" id="WP_071616902.1">
    <property type="nucleotide sequence ID" value="NZ_MINN01000022.1"/>
</dbReference>
<dbReference type="InterPro" id="IPR040496">
    <property type="entry name" value="MID_pPIWI_RE"/>
</dbReference>
<gene>
    <name evidence="3" type="ORF">BHE18_14975</name>
</gene>
<dbReference type="AlphaFoldDB" id="A0A1J6W6F6"/>
<sequence length="788" mass="91548">MTTKTKAKETIFHSVRIERKDFKDKLIQLVYLPTGTQTLLNEQLKTDKQFEWEFRISEFRAILQGRYKEVVWADFSAPALEGKKPWLYLSEGARTATGKLIHSRLINWISRILASRKREIDIPESIKKHEIRIELTSIADCFTSPVIKKLVSSWFLNQFCVRNKQLTWSIPNTRGEQKDIDFPKEWFYIFNGSENEAVSEPVYITSLKGENGKQYASYVISLHFEETDGQLIMHMKSSLRRWIYKPLLKDGKVFFPRNHRRSLYLIRSTRTGKQMTRFVMNEFQQKIYLSYYNQTVEMFEEMGFTPNLPVILSSPDQFYHSSPVAALIPYKTDDKSYPNLIEAGISKVEKTRIFDMFIAAFPLLQSAHPQARKLVTPPTTLKGGSIVLDHPEELRQEQITIETYAKKSALFPIIEEGLKSLIDSDKVEPRYSLEKQDGGKYLLKDNTSGRQIAITLKDCSEYVYLMQDLPYSAGGKLSSERKRIKEIKSDLQVADENTFCLIEIGKYGIYQNSDPKKAIEKGFLETNRLTQCFHPMDELKETDKLHKMKSCIADILARKGFTNQMISIYKEPLSNYTYYFPRCIATSVEKKRGYIFVMARMRDGITEVKYKGTDWMSLYESLMYLKAENKSSLYQSGNLDFHRFIEDEISTDQDVVVFMKDELPAKYRGGDEEFPYTAAILDHAAHRNPYIDYRIDGIPSAGTFIVESLGEYYAVPPKLKDNTGKNYNTKQNTNKPFKSRHPLRITLSKPTDEIAVNLHLMRNLSLTFAYFINNPLPYHLLRYHEKLI</sequence>
<keyword evidence="4" id="KW-1185">Reference proteome</keyword>
<protein>
    <submittedName>
        <fullName evidence="3">Uncharacterized protein</fullName>
    </submittedName>
</protein>
<dbReference type="Proteomes" id="UP000182062">
    <property type="component" value="Unassembled WGS sequence"/>
</dbReference>
<feature type="domain" description="Prokaryotic pPIWI-RE MID" evidence="2">
    <location>
        <begin position="482"/>
        <end position="561"/>
    </location>
</feature>
<comment type="caution">
    <text evidence="3">The sequence shown here is derived from an EMBL/GenBank/DDBJ whole genome shotgun (WGS) entry which is preliminary data.</text>
</comment>
<reference evidence="3 4" key="1">
    <citation type="submission" date="2016-09" db="EMBL/GenBank/DDBJ databases">
        <title>Bacillus aquimaris SAMM genome sequence reveals colonization and biosurfactant production capacities.</title>
        <authorList>
            <person name="Waghmode S.R."/>
            <person name="Suryavanshi M.V."/>
        </authorList>
    </citation>
    <scope>NUCLEOTIDE SEQUENCE [LARGE SCALE GENOMIC DNA]</scope>
    <source>
        <strain evidence="3 4">SAMM</strain>
    </source>
</reference>
<name>A0A1J6W6F6_9BACI</name>
<evidence type="ECO:0000313" key="4">
    <source>
        <dbReference type="Proteomes" id="UP000182062"/>
    </source>
</evidence>
<dbReference type="Pfam" id="PF13111">
    <property type="entry name" value="pPIWI_RE_X"/>
    <property type="match status" value="1"/>
</dbReference>
<organism evidence="3 4">
    <name type="scientific">Rossellomorea aquimaris</name>
    <dbReference type="NCBI Taxonomy" id="189382"/>
    <lineage>
        <taxon>Bacteria</taxon>
        <taxon>Bacillati</taxon>
        <taxon>Bacillota</taxon>
        <taxon>Bacilli</taxon>
        <taxon>Bacillales</taxon>
        <taxon>Bacillaceae</taxon>
        <taxon>Rossellomorea</taxon>
    </lineage>
</organism>
<dbReference type="InterPro" id="IPR025085">
    <property type="entry name" value="pPIWI_RE_X"/>
</dbReference>
<dbReference type="EMBL" id="MINN01000022">
    <property type="protein sequence ID" value="OIU73178.1"/>
    <property type="molecule type" value="Genomic_DNA"/>
</dbReference>
<evidence type="ECO:0000313" key="3">
    <source>
        <dbReference type="EMBL" id="OIU73178.1"/>
    </source>
</evidence>
<accession>A0A1J6W6F6</accession>
<feature type="domain" description="pPIWI-RE module N-terminal" evidence="1">
    <location>
        <begin position="39"/>
        <end position="365"/>
    </location>
</feature>
<proteinExistence type="predicted"/>